<evidence type="ECO:0000259" key="11">
    <source>
        <dbReference type="PROSITE" id="PS50893"/>
    </source>
</evidence>
<protein>
    <submittedName>
        <fullName evidence="12">ABC transporter ATP-binding protein</fullName>
    </submittedName>
</protein>
<evidence type="ECO:0000256" key="4">
    <source>
        <dbReference type="ARBA" id="ARBA00022475"/>
    </source>
</evidence>
<dbReference type="Proteomes" id="UP000293613">
    <property type="component" value="Unassembled WGS sequence"/>
</dbReference>
<dbReference type="AlphaFoldDB" id="A0A315RZS3"/>
<dbReference type="PANTHER" id="PTHR43553">
    <property type="entry name" value="HEAVY METAL TRANSPORTER"/>
    <property type="match status" value="1"/>
</dbReference>
<dbReference type="InterPro" id="IPR027417">
    <property type="entry name" value="P-loop_NTPase"/>
</dbReference>
<keyword evidence="4" id="KW-1003">Cell membrane</keyword>
<comment type="function">
    <text evidence="10">Probably part of an ABC transporter complex. Responsible for energy coupling to the transport system.</text>
</comment>
<keyword evidence="6" id="KW-0547">Nucleotide-binding</keyword>
<dbReference type="GO" id="GO:0043190">
    <property type="term" value="C:ATP-binding cassette (ABC) transporter complex"/>
    <property type="evidence" value="ECO:0007669"/>
    <property type="project" value="TreeGrafter"/>
</dbReference>
<dbReference type="CDD" id="cd03225">
    <property type="entry name" value="ABC_cobalt_CbiO_domain1"/>
    <property type="match status" value="1"/>
</dbReference>
<name>A0A315RZS3_BIFAN</name>
<dbReference type="InterPro" id="IPR017871">
    <property type="entry name" value="ABC_transporter-like_CS"/>
</dbReference>
<keyword evidence="3" id="KW-0813">Transport</keyword>
<accession>A0A315RZS3</accession>
<dbReference type="PROSITE" id="PS50893">
    <property type="entry name" value="ABC_TRANSPORTER_2"/>
    <property type="match status" value="2"/>
</dbReference>
<comment type="subcellular location">
    <subcellularLocation>
        <location evidence="1">Cell membrane</location>
        <topology evidence="1">Peripheral membrane protein</topology>
    </subcellularLocation>
</comment>
<proteinExistence type="inferred from homology"/>
<dbReference type="GO" id="GO:0016887">
    <property type="term" value="F:ATP hydrolysis activity"/>
    <property type="evidence" value="ECO:0007669"/>
    <property type="project" value="InterPro"/>
</dbReference>
<evidence type="ECO:0000256" key="2">
    <source>
        <dbReference type="ARBA" id="ARBA00005417"/>
    </source>
</evidence>
<gene>
    <name evidence="12" type="ORF">PG2011B_0147</name>
</gene>
<dbReference type="InterPro" id="IPR003593">
    <property type="entry name" value="AAA+_ATPase"/>
</dbReference>
<dbReference type="PROSITE" id="PS00211">
    <property type="entry name" value="ABC_TRANSPORTER_1"/>
    <property type="match status" value="1"/>
</dbReference>
<comment type="similarity">
    <text evidence="2">Belongs to the ABC transporter superfamily.</text>
</comment>
<dbReference type="EMBL" id="RSCO01000007">
    <property type="protein sequence ID" value="RYM96971.1"/>
    <property type="molecule type" value="Genomic_DNA"/>
</dbReference>
<dbReference type="GO" id="GO:0042626">
    <property type="term" value="F:ATPase-coupled transmembrane transporter activity"/>
    <property type="evidence" value="ECO:0007669"/>
    <property type="project" value="TreeGrafter"/>
</dbReference>
<sequence length="495" mass="54290">MNGTRCALDGCSFRYASDESADGVERGVHAIDHVSLQARAGEVVMLVGRSGCGKTTVTRLLNGLAPEYFRGSLHGEARVGGLHAGVAAVEDYATEVGSVFQNPKTQYFHANSTDELAFPCENAGMEPSEIRRRIRERLRAFDVEHLHDRNIVDCSGGQQQQLAVVAATMLDPGVLVLDEPTSNLDAEAMERLRNMVKRLKRDGIAIVIAEHRLAWVADLADRYVVFDAGRVVGEYTAEQFHALPESQRRAWGLRALELSGPRGQVERIAQRAEPSGEKPVIATRGLKVGYERRRLFGRTKRGFVREVGDVNLFAGQIVGLIGRNGAGKSTFVKTVCGLVEPVAGEILVDGRAAKPGRLSALCAMVMQDVNYQLFASSVREEMLLEAMQHVRTAEDAQRVRERADGILRQLGLLDFAERHPMTLSGGQKQRLAIGVALMGEKRVVVLDEPTSGLDRHHMLQVGALMRDLADRGVCVLVVTHDDELAAEVCDRIVRF</sequence>
<evidence type="ECO:0000313" key="13">
    <source>
        <dbReference type="Proteomes" id="UP000293613"/>
    </source>
</evidence>
<dbReference type="InterPro" id="IPR050095">
    <property type="entry name" value="ECF_ABC_transporter_ATP-bd"/>
</dbReference>
<dbReference type="RefSeq" id="WP_004218485.1">
    <property type="nucleotide sequence ID" value="NZ_CAKMAC010000003.1"/>
</dbReference>
<feature type="domain" description="ABC transporter" evidence="11">
    <location>
        <begin position="290"/>
        <end position="495"/>
    </location>
</feature>
<keyword evidence="5" id="KW-0677">Repeat</keyword>
<dbReference type="SMART" id="SM00382">
    <property type="entry name" value="AAA"/>
    <property type="match status" value="2"/>
</dbReference>
<evidence type="ECO:0000256" key="7">
    <source>
        <dbReference type="ARBA" id="ARBA00022840"/>
    </source>
</evidence>
<evidence type="ECO:0000256" key="6">
    <source>
        <dbReference type="ARBA" id="ARBA00022741"/>
    </source>
</evidence>
<dbReference type="Gene3D" id="3.40.50.300">
    <property type="entry name" value="P-loop containing nucleotide triphosphate hydrolases"/>
    <property type="match status" value="2"/>
</dbReference>
<dbReference type="InterPro" id="IPR003439">
    <property type="entry name" value="ABC_transporter-like_ATP-bd"/>
</dbReference>
<evidence type="ECO:0000256" key="5">
    <source>
        <dbReference type="ARBA" id="ARBA00022737"/>
    </source>
</evidence>
<keyword evidence="9" id="KW-0472">Membrane</keyword>
<dbReference type="InterPro" id="IPR015856">
    <property type="entry name" value="ABC_transpr_CbiO/EcfA_su"/>
</dbReference>
<dbReference type="OMA" id="VYFNADR"/>
<keyword evidence="8" id="KW-1278">Translocase</keyword>
<dbReference type="SUPFAM" id="SSF52540">
    <property type="entry name" value="P-loop containing nucleoside triphosphate hydrolases"/>
    <property type="match status" value="2"/>
</dbReference>
<keyword evidence="7 12" id="KW-0067">ATP-binding</keyword>
<organism evidence="12 13">
    <name type="scientific">Bifidobacterium animalis subsp. lactis</name>
    <name type="common">Bifidobacterium lactis</name>
    <dbReference type="NCBI Taxonomy" id="302911"/>
    <lineage>
        <taxon>Bacteria</taxon>
        <taxon>Bacillati</taxon>
        <taxon>Actinomycetota</taxon>
        <taxon>Actinomycetes</taxon>
        <taxon>Bifidobacteriales</taxon>
        <taxon>Bifidobacteriaceae</taxon>
        <taxon>Bifidobacterium</taxon>
    </lineage>
</organism>
<evidence type="ECO:0000256" key="10">
    <source>
        <dbReference type="ARBA" id="ARBA00025157"/>
    </source>
</evidence>
<dbReference type="GeneID" id="29695665"/>
<reference evidence="12 13" key="1">
    <citation type="journal article" date="2019" name="Appl. Environ. Microbiol.">
        <title>Dissecting the evolutionary development of the Bifidobacterium animalis species through comparative genomics analyses.</title>
        <authorList>
            <person name="Lugli G.A."/>
            <person name="Mancino W."/>
            <person name="Milani C."/>
            <person name="Duranti S."/>
            <person name="Mancabelli L."/>
            <person name="Napoli S."/>
            <person name="Mangifesta M."/>
            <person name="Viappiani A."/>
            <person name="Anzalone R."/>
            <person name="Longhi G."/>
            <person name="van Sinderen D."/>
            <person name="Ventura M."/>
            <person name="Turroni F."/>
        </authorList>
    </citation>
    <scope>NUCLEOTIDE SEQUENCE [LARGE SCALE GENOMIC DNA]</scope>
    <source>
        <strain evidence="12 13">2011B</strain>
    </source>
</reference>
<feature type="domain" description="ABC transporter" evidence="11">
    <location>
        <begin position="13"/>
        <end position="253"/>
    </location>
</feature>
<evidence type="ECO:0000256" key="1">
    <source>
        <dbReference type="ARBA" id="ARBA00004202"/>
    </source>
</evidence>
<evidence type="ECO:0000256" key="3">
    <source>
        <dbReference type="ARBA" id="ARBA00022448"/>
    </source>
</evidence>
<evidence type="ECO:0000256" key="8">
    <source>
        <dbReference type="ARBA" id="ARBA00022967"/>
    </source>
</evidence>
<dbReference type="Pfam" id="PF00005">
    <property type="entry name" value="ABC_tran"/>
    <property type="match status" value="2"/>
</dbReference>
<comment type="caution">
    <text evidence="12">The sequence shown here is derived from an EMBL/GenBank/DDBJ whole genome shotgun (WGS) entry which is preliminary data.</text>
</comment>
<evidence type="ECO:0000313" key="12">
    <source>
        <dbReference type="EMBL" id="RYM96971.1"/>
    </source>
</evidence>
<dbReference type="GO" id="GO:0005524">
    <property type="term" value="F:ATP binding"/>
    <property type="evidence" value="ECO:0007669"/>
    <property type="project" value="UniProtKB-KW"/>
</dbReference>
<evidence type="ECO:0000256" key="9">
    <source>
        <dbReference type="ARBA" id="ARBA00023136"/>
    </source>
</evidence>
<dbReference type="PANTHER" id="PTHR43553:SF23">
    <property type="entry name" value="ABC TRANSPORTER ATP-BINDING COMPONENT"/>
    <property type="match status" value="1"/>
</dbReference>